<gene>
    <name evidence="1" type="ORF">N7468_009681</name>
</gene>
<comment type="caution">
    <text evidence="1">The sequence shown here is derived from an EMBL/GenBank/DDBJ whole genome shotgun (WGS) entry which is preliminary data.</text>
</comment>
<dbReference type="AlphaFoldDB" id="A0A9W9NIE1"/>
<dbReference type="EMBL" id="JAPQKS010000007">
    <property type="protein sequence ID" value="KAJ5220477.1"/>
    <property type="molecule type" value="Genomic_DNA"/>
</dbReference>
<protein>
    <submittedName>
        <fullName evidence="1">Uncharacterized protein</fullName>
    </submittedName>
</protein>
<dbReference type="GeneID" id="83206280"/>
<name>A0A9W9NIE1_9EURO</name>
<keyword evidence="2" id="KW-1185">Reference proteome</keyword>
<organism evidence="1 2">
    <name type="scientific">Penicillium chermesinum</name>
    <dbReference type="NCBI Taxonomy" id="63820"/>
    <lineage>
        <taxon>Eukaryota</taxon>
        <taxon>Fungi</taxon>
        <taxon>Dikarya</taxon>
        <taxon>Ascomycota</taxon>
        <taxon>Pezizomycotina</taxon>
        <taxon>Eurotiomycetes</taxon>
        <taxon>Eurotiomycetidae</taxon>
        <taxon>Eurotiales</taxon>
        <taxon>Aspergillaceae</taxon>
        <taxon>Penicillium</taxon>
    </lineage>
</organism>
<proteinExistence type="predicted"/>
<dbReference type="RefSeq" id="XP_058327307.1">
    <property type="nucleotide sequence ID" value="XM_058478977.1"/>
</dbReference>
<reference evidence="1" key="1">
    <citation type="submission" date="2022-11" db="EMBL/GenBank/DDBJ databases">
        <authorList>
            <person name="Petersen C."/>
        </authorList>
    </citation>
    <scope>NUCLEOTIDE SEQUENCE</scope>
    <source>
        <strain evidence="1">IBT 19713</strain>
    </source>
</reference>
<dbReference type="Proteomes" id="UP001150941">
    <property type="component" value="Unassembled WGS sequence"/>
</dbReference>
<evidence type="ECO:0000313" key="1">
    <source>
        <dbReference type="EMBL" id="KAJ5220477.1"/>
    </source>
</evidence>
<sequence length="116" mass="13088">MHKLAEDGSSYLGIQEGKEGMVDFLDTMFQELRGRCGSAFEEAQLEGCQDSLQAKNAIKCAEDNSRTAKMHALKFLLPYITADRCKKVGEYFESTQLWETSFPKHAQNQVNSCNEL</sequence>
<dbReference type="OrthoDB" id="4334786at2759"/>
<accession>A0A9W9NIE1</accession>
<reference evidence="1" key="2">
    <citation type="journal article" date="2023" name="IMA Fungus">
        <title>Comparative genomic study of the Penicillium genus elucidates a diverse pangenome and 15 lateral gene transfer events.</title>
        <authorList>
            <person name="Petersen C."/>
            <person name="Sorensen T."/>
            <person name="Nielsen M.R."/>
            <person name="Sondergaard T.E."/>
            <person name="Sorensen J.L."/>
            <person name="Fitzpatrick D.A."/>
            <person name="Frisvad J.C."/>
            <person name="Nielsen K.L."/>
        </authorList>
    </citation>
    <scope>NUCLEOTIDE SEQUENCE</scope>
    <source>
        <strain evidence="1">IBT 19713</strain>
    </source>
</reference>
<evidence type="ECO:0000313" key="2">
    <source>
        <dbReference type="Proteomes" id="UP001150941"/>
    </source>
</evidence>